<dbReference type="PROSITE" id="PS00463">
    <property type="entry name" value="ZN2_CY6_FUNGAL_1"/>
    <property type="match status" value="1"/>
</dbReference>
<dbReference type="Gene3D" id="4.10.240.10">
    <property type="entry name" value="Zn(2)-C6 fungal-type DNA-binding domain"/>
    <property type="match status" value="1"/>
</dbReference>
<evidence type="ECO:0000259" key="3">
    <source>
        <dbReference type="PROSITE" id="PS50048"/>
    </source>
</evidence>
<gene>
    <name evidence="4" type="ORF">E6O75_ATG00108</name>
</gene>
<protein>
    <submittedName>
        <fullName evidence="4">Fungal-specific transcription factor domain-containing protein</fullName>
    </submittedName>
</protein>
<dbReference type="GO" id="GO:0005634">
    <property type="term" value="C:nucleus"/>
    <property type="evidence" value="ECO:0007669"/>
    <property type="project" value="UniProtKB-SubCell"/>
</dbReference>
<dbReference type="InterPro" id="IPR036864">
    <property type="entry name" value="Zn2-C6_fun-type_DNA-bd_sf"/>
</dbReference>
<proteinExistence type="predicted"/>
<dbReference type="InterPro" id="IPR001138">
    <property type="entry name" value="Zn2Cys6_DnaBD"/>
</dbReference>
<feature type="domain" description="Zn(2)-C6 fungal-type" evidence="3">
    <location>
        <begin position="8"/>
        <end position="38"/>
    </location>
</feature>
<dbReference type="AlphaFoldDB" id="A0A4Z1PCU1"/>
<dbReference type="GO" id="GO:0008270">
    <property type="term" value="F:zinc ion binding"/>
    <property type="evidence" value="ECO:0007669"/>
    <property type="project" value="InterPro"/>
</dbReference>
<dbReference type="OrthoDB" id="5294180at2759"/>
<name>A0A4Z1PCU1_9PEZI</name>
<dbReference type="Pfam" id="PF11951">
    <property type="entry name" value="Fungal_trans_2"/>
    <property type="match status" value="1"/>
</dbReference>
<dbReference type="PANTHER" id="PTHR37534">
    <property type="entry name" value="TRANSCRIPTIONAL ACTIVATOR PROTEIN UGA3"/>
    <property type="match status" value="1"/>
</dbReference>
<evidence type="ECO:0000256" key="1">
    <source>
        <dbReference type="ARBA" id="ARBA00004123"/>
    </source>
</evidence>
<keyword evidence="2" id="KW-0539">Nucleus</keyword>
<keyword evidence="5" id="KW-1185">Reference proteome</keyword>
<organism evidence="4 5">
    <name type="scientific">Venturia nashicola</name>
    <dbReference type="NCBI Taxonomy" id="86259"/>
    <lineage>
        <taxon>Eukaryota</taxon>
        <taxon>Fungi</taxon>
        <taxon>Dikarya</taxon>
        <taxon>Ascomycota</taxon>
        <taxon>Pezizomycotina</taxon>
        <taxon>Dothideomycetes</taxon>
        <taxon>Pleosporomycetidae</taxon>
        <taxon>Venturiales</taxon>
        <taxon>Venturiaceae</taxon>
        <taxon>Venturia</taxon>
    </lineage>
</organism>
<dbReference type="GO" id="GO:0000981">
    <property type="term" value="F:DNA-binding transcription factor activity, RNA polymerase II-specific"/>
    <property type="evidence" value="ECO:0007669"/>
    <property type="project" value="InterPro"/>
</dbReference>
<dbReference type="PROSITE" id="PS50048">
    <property type="entry name" value="ZN2_CY6_FUNGAL_2"/>
    <property type="match status" value="1"/>
</dbReference>
<accession>A0A4Z1PCU1</accession>
<sequence length="622" mass="70367">MHRRSRTGCFTCRLRRKKCDEGKPGCKACRHLGLKCEYKRPVWWSNNEQRRQQKEMIKNIIKRTKLTEKASHPALLNPTSPPSLCHSTAGPDQFSDCMGRREGSIDSQFSVDFGFNPCMSQDLMFVPGMPMDAPFPQYPHFSPYEVDIKTETQLFINDMPTRKDSTISTFSTFQTPPTGPFGAEAFLQHESSVEHRHEFYTEEPIDFQYFDFNHYPVSPKHQSIIQVDECDQHLLDNFIQNVVRLLFPVMEVNQHGSPTEAILLALESNRAYLHSCLSISALHFKSTQGVRGEQIDNDIQRHRGLALMELCEQMKTGSNNSQNLEATLSMIFLQCSVARPEDCLPDIPWHKHLDCAIQFVHSLNMPEQLVSNSQPHPPFNMTVTAWIDILGASMLGRKPLLADTYREKHVANSTAGLAELMGCEDRIMFIISEIACLEAFKLEGNCMDDIQLCGFIQVLGDKITMYESEADPIANAYNTHGALSAKQLSTNMTAVFRIAARLYLCSLVPNYDRQAPNITNLVNNFAEAMEYIPMGENGFDRSLVWPLLIAGSACLPASTLRQSFANRIAAMGDAAECGSIANVRELLRETWRVNDDALARGDAQNIHWRDVMRIQGWDFLLL</sequence>
<dbReference type="PANTHER" id="PTHR37534:SF12">
    <property type="entry name" value="ZN(2)-C6 FUNGAL-TYPE DOMAIN-CONTAINING PROTEIN"/>
    <property type="match status" value="1"/>
</dbReference>
<dbReference type="SUPFAM" id="SSF57701">
    <property type="entry name" value="Zn2/Cys6 DNA-binding domain"/>
    <property type="match status" value="1"/>
</dbReference>
<comment type="subcellular location">
    <subcellularLocation>
        <location evidence="1">Nucleus</location>
    </subcellularLocation>
</comment>
<dbReference type="CDD" id="cd00067">
    <property type="entry name" value="GAL4"/>
    <property type="match status" value="1"/>
</dbReference>
<evidence type="ECO:0000313" key="4">
    <source>
        <dbReference type="EMBL" id="TID27341.1"/>
    </source>
</evidence>
<evidence type="ECO:0000256" key="2">
    <source>
        <dbReference type="ARBA" id="ARBA00023242"/>
    </source>
</evidence>
<dbReference type="Pfam" id="PF00172">
    <property type="entry name" value="Zn_clus"/>
    <property type="match status" value="1"/>
</dbReference>
<dbReference type="InterPro" id="IPR021858">
    <property type="entry name" value="Fun_TF"/>
</dbReference>
<dbReference type="STRING" id="86259.A0A4Z1PCU1"/>
<dbReference type="EMBL" id="SNSC02000001">
    <property type="protein sequence ID" value="TID27341.1"/>
    <property type="molecule type" value="Genomic_DNA"/>
</dbReference>
<reference evidence="4 5" key="1">
    <citation type="submission" date="2019-04" db="EMBL/GenBank/DDBJ databases">
        <title>High contiguity whole genome sequence and gene annotation resource for two Venturia nashicola isolates.</title>
        <authorList>
            <person name="Prokchorchik M."/>
            <person name="Won K."/>
            <person name="Lee Y."/>
            <person name="Choi E.D."/>
            <person name="Segonzac C."/>
            <person name="Sohn K.H."/>
        </authorList>
    </citation>
    <scope>NUCLEOTIDE SEQUENCE [LARGE SCALE GENOMIC DNA]</scope>
    <source>
        <strain evidence="4 5">PRI2</strain>
    </source>
</reference>
<dbReference type="SMART" id="SM00066">
    <property type="entry name" value="GAL4"/>
    <property type="match status" value="1"/>
</dbReference>
<evidence type="ECO:0000313" key="5">
    <source>
        <dbReference type="Proteomes" id="UP000298493"/>
    </source>
</evidence>
<dbReference type="Proteomes" id="UP000298493">
    <property type="component" value="Unassembled WGS sequence"/>
</dbReference>
<comment type="caution">
    <text evidence="4">The sequence shown here is derived from an EMBL/GenBank/DDBJ whole genome shotgun (WGS) entry which is preliminary data.</text>
</comment>